<feature type="domain" description="GGDEF" evidence="3">
    <location>
        <begin position="850"/>
        <end position="989"/>
    </location>
</feature>
<dbReference type="EMBL" id="JAUCBP010000002">
    <property type="protein sequence ID" value="MDM7859579.1"/>
    <property type="molecule type" value="Genomic_DNA"/>
</dbReference>
<proteinExistence type="predicted"/>
<keyword evidence="2" id="KW-0472">Membrane</keyword>
<dbReference type="InterPro" id="IPR013783">
    <property type="entry name" value="Ig-like_fold"/>
</dbReference>
<evidence type="ECO:0000313" key="4">
    <source>
        <dbReference type="EMBL" id="MDM7859579.1"/>
    </source>
</evidence>
<keyword evidence="4" id="KW-0808">Transferase</keyword>
<keyword evidence="2" id="KW-1133">Transmembrane helix</keyword>
<dbReference type="InterPro" id="IPR015943">
    <property type="entry name" value="WD40/YVTN_repeat-like_dom_sf"/>
</dbReference>
<dbReference type="InterPro" id="IPR029787">
    <property type="entry name" value="Nucleotide_cyclase"/>
</dbReference>
<dbReference type="SUPFAM" id="SSF55073">
    <property type="entry name" value="Nucleotide cyclase"/>
    <property type="match status" value="1"/>
</dbReference>
<dbReference type="PANTHER" id="PTHR45138">
    <property type="entry name" value="REGULATORY COMPONENTS OF SENSORY TRANSDUCTION SYSTEM"/>
    <property type="match status" value="1"/>
</dbReference>
<accession>A0ABT7SU96</accession>
<evidence type="ECO:0000313" key="5">
    <source>
        <dbReference type="Proteomes" id="UP001234343"/>
    </source>
</evidence>
<dbReference type="Proteomes" id="UP001234343">
    <property type="component" value="Unassembled WGS sequence"/>
</dbReference>
<dbReference type="PROSITE" id="PS50887">
    <property type="entry name" value="GGDEF"/>
    <property type="match status" value="1"/>
</dbReference>
<keyword evidence="5" id="KW-1185">Reference proteome</keyword>
<dbReference type="EC" id="2.7.7.65" evidence="1"/>
<dbReference type="SMART" id="SM00267">
    <property type="entry name" value="GGDEF"/>
    <property type="match status" value="1"/>
</dbReference>
<evidence type="ECO:0000259" key="3">
    <source>
        <dbReference type="PROSITE" id="PS50887"/>
    </source>
</evidence>
<dbReference type="SUPFAM" id="SSF63829">
    <property type="entry name" value="Calcium-dependent phosphotriesterase"/>
    <property type="match status" value="1"/>
</dbReference>
<dbReference type="Gene3D" id="2.130.10.10">
    <property type="entry name" value="YVTN repeat-like/Quinoprotein amine dehydrogenase"/>
    <property type="match status" value="2"/>
</dbReference>
<dbReference type="RefSeq" id="WP_289363633.1">
    <property type="nucleotide sequence ID" value="NZ_JAUCBP010000002.1"/>
</dbReference>
<keyword evidence="2" id="KW-0812">Transmembrane</keyword>
<dbReference type="Gene3D" id="2.60.40.10">
    <property type="entry name" value="Immunoglobulins"/>
    <property type="match status" value="1"/>
</dbReference>
<dbReference type="SUPFAM" id="SSF69322">
    <property type="entry name" value="Tricorn protease domain 2"/>
    <property type="match status" value="1"/>
</dbReference>
<evidence type="ECO:0000256" key="2">
    <source>
        <dbReference type="SAM" id="Phobius"/>
    </source>
</evidence>
<reference evidence="4 5" key="1">
    <citation type="submission" date="2023-06" db="EMBL/GenBank/DDBJ databases">
        <title>Alteromonas sp. ASW11-36 isolated from intertidal sand.</title>
        <authorList>
            <person name="Li Y."/>
        </authorList>
    </citation>
    <scope>NUCLEOTIDE SEQUENCE [LARGE SCALE GENOMIC DNA]</scope>
    <source>
        <strain evidence="4 5">ASW11-36</strain>
    </source>
</reference>
<dbReference type="Pfam" id="PF07494">
    <property type="entry name" value="Reg_prop"/>
    <property type="match status" value="1"/>
</dbReference>
<dbReference type="InterPro" id="IPR043128">
    <property type="entry name" value="Rev_trsase/Diguanyl_cyclase"/>
</dbReference>
<name>A0ABT7SU96_9ALTE</name>
<dbReference type="InterPro" id="IPR011110">
    <property type="entry name" value="Reg_prop"/>
</dbReference>
<dbReference type="GO" id="GO:0052621">
    <property type="term" value="F:diguanylate cyclase activity"/>
    <property type="evidence" value="ECO:0007669"/>
    <property type="project" value="UniProtKB-EC"/>
</dbReference>
<evidence type="ECO:0000256" key="1">
    <source>
        <dbReference type="ARBA" id="ARBA00012528"/>
    </source>
</evidence>
<dbReference type="InterPro" id="IPR050469">
    <property type="entry name" value="Diguanylate_Cyclase"/>
</dbReference>
<dbReference type="NCBIfam" id="TIGR00254">
    <property type="entry name" value="GGDEF"/>
    <property type="match status" value="1"/>
</dbReference>
<feature type="transmembrane region" description="Helical" evidence="2">
    <location>
        <begin position="741"/>
        <end position="764"/>
    </location>
</feature>
<dbReference type="Gene3D" id="3.30.70.270">
    <property type="match status" value="1"/>
</dbReference>
<comment type="caution">
    <text evidence="4">The sequence shown here is derived from an EMBL/GenBank/DDBJ whole genome shotgun (WGS) entry which is preliminary data.</text>
</comment>
<dbReference type="Pfam" id="PF00990">
    <property type="entry name" value="GGDEF"/>
    <property type="match status" value="1"/>
</dbReference>
<sequence>MLVFGCNAQSDSLFEHSIFHSPLDNVSGIDGDIVAITEDEQGFIWFVASNGLWRWDGHYAERAVFVEQSAEAQSPFIQAAHADKTGQIWVGTNRGLFRLDTQQRQLYTVQHDQLSTLSLQNITSAAEPAHLFIAADRAVYQYDVESNQLTLLPLPYDARIHALIVHKQHLWVGSGNGLLNMPLAESEKMLNPVENFESEIRISVFATTQRQELLVGTANRGLFVETQNEHFEQVRFDDKVQPWIYSITVTDANKVLLGTFGKGLLTLDVEQLSVRRAFFDPLHPAGLANDNVWALYTDSRGLVWIGANTALQIYQPAANGISHILGGIGSFGGLNQRHVHSVQSRNNDLIVGTGNSGLERLNPITGHAEALYDDGNDPIETLIVAEDQRLFASSNFKSMLIDAKSAVQEPIVIPGRPVNKYSSAFAQRNGVMWVAGTDGLWAYHQATNTARNLLAQATHERRVASLLMTEDRLWIGSWRGLYVLDQPNLDSTEIKVAPHAPVSLQEQFIPALFADSREQIWAGTSNAGLFVYRKDGQWQQLHIAPGELGGTVEAIAGESDGRVYISTSKSIIAVDITTYEVTTVLNGPSAINAPFRRGAATKTANEIMVFGGLNGLTLIEPNELVWTPKPRQVVLTGGTVITADDVQLTPELFDRNIQTPTLIKRLSFEFAALDYLTPQQVFYRYRLLGLDDTWTETDAGHRVATFTQPQPGSYVFQVEYSLDGQQWFDNSIERQIIIPAAWYQTGIARFLFGLLVCVLVFMLHRLRVQKLNRRQLVLEQRVAERTAELLEANKTLNKQAQALREASMTDALTGLHNRRFLTQNIERDVTKLQRYYADCAKSALTADENTDVLFFLIDIDHFKSINDTYGHHMGDLVLIETSLRLKQVFREIDYLIRWGGEEFLVVVHDTPRKDATELAERVINVIGSKPFKLKNNLEVNITCSIGYAAYPLASKHFAALSWEATIGIADAGLYAAKNNNRNTWFGFTSVRPETNEQDMAKVQQDPAFVFEYGVLERRATTKSNTP</sequence>
<dbReference type="InterPro" id="IPR000160">
    <property type="entry name" value="GGDEF_dom"/>
</dbReference>
<dbReference type="PANTHER" id="PTHR45138:SF6">
    <property type="entry name" value="DIGUANYLATE CYCLASE DGCN"/>
    <property type="match status" value="1"/>
</dbReference>
<dbReference type="InterPro" id="IPR011123">
    <property type="entry name" value="Y_Y_Y"/>
</dbReference>
<gene>
    <name evidence="4" type="ORF">QTP81_03030</name>
</gene>
<dbReference type="Pfam" id="PF07495">
    <property type="entry name" value="Y_Y_Y"/>
    <property type="match status" value="1"/>
</dbReference>
<organism evidence="4 5">
    <name type="scientific">Alteromonas arenosi</name>
    <dbReference type="NCBI Taxonomy" id="3055817"/>
    <lineage>
        <taxon>Bacteria</taxon>
        <taxon>Pseudomonadati</taxon>
        <taxon>Pseudomonadota</taxon>
        <taxon>Gammaproteobacteria</taxon>
        <taxon>Alteromonadales</taxon>
        <taxon>Alteromonadaceae</taxon>
        <taxon>Alteromonas/Salinimonas group</taxon>
        <taxon>Alteromonas</taxon>
    </lineage>
</organism>
<dbReference type="CDD" id="cd01949">
    <property type="entry name" value="GGDEF"/>
    <property type="match status" value="1"/>
</dbReference>
<protein>
    <recommendedName>
        <fullName evidence="1">diguanylate cyclase</fullName>
        <ecNumber evidence="1">2.7.7.65</ecNumber>
    </recommendedName>
</protein>
<keyword evidence="4" id="KW-0548">Nucleotidyltransferase</keyword>